<dbReference type="RefSeq" id="WP_128756644.1">
    <property type="nucleotide sequence ID" value="NZ_QOVM01000001.1"/>
</dbReference>
<dbReference type="EMBL" id="QOVM01000001">
    <property type="protein sequence ID" value="RXG24935.1"/>
    <property type="molecule type" value="Genomic_DNA"/>
</dbReference>
<dbReference type="OrthoDB" id="703597at2"/>
<evidence type="ECO:0008006" key="3">
    <source>
        <dbReference type="Google" id="ProtNLM"/>
    </source>
</evidence>
<evidence type="ECO:0000313" key="1">
    <source>
        <dbReference type="EMBL" id="RXG24935.1"/>
    </source>
</evidence>
<sequence>MKNLKFPIDLVFKIGTFSNDFTATDANGILLAYARQKMFKLKEDIQIFADTSKNQLNYQIKADRWLDFSAAYAFYDANGNAFGKIVRKGWRSIWKAKYQIVDASNNPEYTIEEENGWVKVADSLLGEIPVAGAFTGYLFNPSYSVTNLKGEKIARLKKQASLFGRKFQITKLGELDEGDSERIMLGLMMLILLERRRG</sequence>
<comment type="caution">
    <text evidence="1">The sequence shown here is derived from an EMBL/GenBank/DDBJ whole genome shotgun (WGS) entry which is preliminary data.</text>
</comment>
<name>A0A4Q0PDP2_9FLAO</name>
<accession>A0A4Q0PDP2</accession>
<gene>
    <name evidence="1" type="ORF">DSM00_731</name>
</gene>
<dbReference type="Proteomes" id="UP000289238">
    <property type="component" value="Unassembled WGS sequence"/>
</dbReference>
<dbReference type="Pfam" id="PF04525">
    <property type="entry name" value="LOR"/>
    <property type="match status" value="1"/>
</dbReference>
<evidence type="ECO:0000313" key="2">
    <source>
        <dbReference type="Proteomes" id="UP000289238"/>
    </source>
</evidence>
<keyword evidence="2" id="KW-1185">Reference proteome</keyword>
<dbReference type="InterPro" id="IPR007612">
    <property type="entry name" value="LOR"/>
</dbReference>
<protein>
    <recommendedName>
        <fullName evidence="3">LURP-one-related protein</fullName>
    </recommendedName>
</protein>
<proteinExistence type="predicted"/>
<organism evidence="1 2">
    <name type="scientific">Leeuwenhoekiella aequorea</name>
    <dbReference type="NCBI Taxonomy" id="283736"/>
    <lineage>
        <taxon>Bacteria</taxon>
        <taxon>Pseudomonadati</taxon>
        <taxon>Bacteroidota</taxon>
        <taxon>Flavobacteriia</taxon>
        <taxon>Flavobacteriales</taxon>
        <taxon>Flavobacteriaceae</taxon>
        <taxon>Leeuwenhoekiella</taxon>
    </lineage>
</organism>
<reference evidence="1 2" key="1">
    <citation type="submission" date="2018-07" db="EMBL/GenBank/DDBJ databases">
        <title>Leeuwenhoekiella genomics.</title>
        <authorList>
            <person name="Tahon G."/>
            <person name="Willems A."/>
        </authorList>
    </citation>
    <scope>NUCLEOTIDE SEQUENCE [LARGE SCALE GENOMIC DNA]</scope>
    <source>
        <strain evidence="1 2">LMG 22550</strain>
    </source>
</reference>
<dbReference type="AlphaFoldDB" id="A0A4Q0PDP2"/>